<evidence type="ECO:0000256" key="5">
    <source>
        <dbReference type="ARBA" id="ARBA00048980"/>
    </source>
</evidence>
<dbReference type="Pfam" id="PF08240">
    <property type="entry name" value="ADH_N"/>
    <property type="match status" value="1"/>
</dbReference>
<gene>
    <name evidence="7" type="ORF">C0039_05855</name>
</gene>
<dbReference type="InterPro" id="IPR047618">
    <property type="entry name" value="QOR-like"/>
</dbReference>
<dbReference type="Pfam" id="PF00107">
    <property type="entry name" value="ADH_zinc_N"/>
    <property type="match status" value="1"/>
</dbReference>
<dbReference type="GO" id="GO:0003960">
    <property type="term" value="F:quinone reductase (NADPH) activity"/>
    <property type="evidence" value="ECO:0007669"/>
    <property type="project" value="UniProtKB-EC"/>
</dbReference>
<dbReference type="InterPro" id="IPR020843">
    <property type="entry name" value="ER"/>
</dbReference>
<dbReference type="AlphaFoldDB" id="A0A2N5X6D4"/>
<evidence type="ECO:0000313" key="7">
    <source>
        <dbReference type="EMBL" id="PLW70038.1"/>
    </source>
</evidence>
<keyword evidence="2" id="KW-0521">NADP</keyword>
<dbReference type="GO" id="GO:0005829">
    <property type="term" value="C:cytosol"/>
    <property type="evidence" value="ECO:0007669"/>
    <property type="project" value="TreeGrafter"/>
</dbReference>
<dbReference type="GO" id="GO:0070402">
    <property type="term" value="F:NADPH binding"/>
    <property type="evidence" value="ECO:0007669"/>
    <property type="project" value="TreeGrafter"/>
</dbReference>
<comment type="catalytic activity">
    <reaction evidence="5">
        <text>2 a quinone + NADPH + H(+) = 2 a 1,4-benzosemiquinone + NADP(+)</text>
        <dbReference type="Rhea" id="RHEA:14269"/>
        <dbReference type="ChEBI" id="CHEBI:15378"/>
        <dbReference type="ChEBI" id="CHEBI:57783"/>
        <dbReference type="ChEBI" id="CHEBI:58349"/>
        <dbReference type="ChEBI" id="CHEBI:132124"/>
        <dbReference type="ChEBI" id="CHEBI:134225"/>
        <dbReference type="EC" id="1.6.5.5"/>
    </reaction>
</comment>
<evidence type="ECO:0000256" key="1">
    <source>
        <dbReference type="ARBA" id="ARBA00010371"/>
    </source>
</evidence>
<dbReference type="Gene3D" id="3.90.180.10">
    <property type="entry name" value="Medium-chain alcohol dehydrogenases, catalytic domain"/>
    <property type="match status" value="1"/>
</dbReference>
<name>A0A2N5X6D4_9GAMM</name>
<dbReference type="SUPFAM" id="SSF51735">
    <property type="entry name" value="NAD(P)-binding Rossmann-fold domains"/>
    <property type="match status" value="1"/>
</dbReference>
<dbReference type="OrthoDB" id="9785812at2"/>
<dbReference type="InterPro" id="IPR013149">
    <property type="entry name" value="ADH-like_C"/>
</dbReference>
<dbReference type="Proteomes" id="UP000235005">
    <property type="component" value="Unassembled WGS sequence"/>
</dbReference>
<dbReference type="SMART" id="SM00829">
    <property type="entry name" value="PKS_ER"/>
    <property type="match status" value="1"/>
</dbReference>
<dbReference type="Gene3D" id="3.40.50.720">
    <property type="entry name" value="NAD(P)-binding Rossmann-like Domain"/>
    <property type="match status" value="1"/>
</dbReference>
<keyword evidence="3" id="KW-0560">Oxidoreductase</keyword>
<dbReference type="NCBIfam" id="NF008024">
    <property type="entry name" value="PRK10754.1"/>
    <property type="match status" value="1"/>
</dbReference>
<dbReference type="GO" id="GO:0035925">
    <property type="term" value="F:mRNA 3'-UTR AU-rich region binding"/>
    <property type="evidence" value="ECO:0007669"/>
    <property type="project" value="TreeGrafter"/>
</dbReference>
<comment type="similarity">
    <text evidence="1">Belongs to the zinc-containing alcohol dehydrogenase family. Quinone oxidoreductase subfamily.</text>
</comment>
<dbReference type="PANTHER" id="PTHR48106:SF13">
    <property type="entry name" value="QUINONE OXIDOREDUCTASE-RELATED"/>
    <property type="match status" value="1"/>
</dbReference>
<dbReference type="PANTHER" id="PTHR48106">
    <property type="entry name" value="QUINONE OXIDOREDUCTASE PIG3-RELATED"/>
    <property type="match status" value="1"/>
</dbReference>
<keyword evidence="8" id="KW-1185">Reference proteome</keyword>
<evidence type="ECO:0000259" key="6">
    <source>
        <dbReference type="SMART" id="SM00829"/>
    </source>
</evidence>
<accession>A0A2N5X6D4</accession>
<organism evidence="7 8">
    <name type="scientific">Pseudohalioglobus lutimaris</name>
    <dbReference type="NCBI Taxonomy" id="1737061"/>
    <lineage>
        <taxon>Bacteria</taxon>
        <taxon>Pseudomonadati</taxon>
        <taxon>Pseudomonadota</taxon>
        <taxon>Gammaproteobacteria</taxon>
        <taxon>Cellvibrionales</taxon>
        <taxon>Halieaceae</taxon>
        <taxon>Pseudohalioglobus</taxon>
    </lineage>
</organism>
<evidence type="ECO:0000313" key="8">
    <source>
        <dbReference type="Proteomes" id="UP000235005"/>
    </source>
</evidence>
<dbReference type="InterPro" id="IPR011032">
    <property type="entry name" value="GroES-like_sf"/>
</dbReference>
<dbReference type="CDD" id="cd05286">
    <property type="entry name" value="QOR2"/>
    <property type="match status" value="1"/>
</dbReference>
<evidence type="ECO:0000256" key="2">
    <source>
        <dbReference type="ARBA" id="ARBA00022857"/>
    </source>
</evidence>
<sequence>MVQAIRIEETGGPEVMQLQDVPLEAPGPGMVTVRNHSIGLNYIDTYHRSGLYPLPLPTGLGLEAAGEVEAVGEGADLQVGDRVAYCSAGFGAYAEAINLPAQRLVKVPEGVSYDQAAASLLKGQTAEYLIQRTYALQAGETCLFHAAAGGVGLLFGQWAASIGANAIGTVSSAEKAALARAHGYSHVINYSEENVLERVMEITGGEKLPVVYDGVGKDTFFLSLDCLRPRGLMASFGNASGSPDPLNLQELANRGSLYITRPTMLTYTATPEELRQSTEDLFTRVLSGDIRVEINQRYALADVQQAHRDLQDRKTTGSTVLIP</sequence>
<comment type="caution">
    <text evidence="7">The sequence shown here is derived from an EMBL/GenBank/DDBJ whole genome shotgun (WGS) entry which is preliminary data.</text>
</comment>
<dbReference type="InterPro" id="IPR036291">
    <property type="entry name" value="NAD(P)-bd_dom_sf"/>
</dbReference>
<dbReference type="InterPro" id="IPR013154">
    <property type="entry name" value="ADH-like_N"/>
</dbReference>
<dbReference type="SUPFAM" id="SSF50129">
    <property type="entry name" value="GroES-like"/>
    <property type="match status" value="1"/>
</dbReference>
<dbReference type="FunFam" id="3.40.50.720:FF:000053">
    <property type="entry name" value="Quinone oxidoreductase 1"/>
    <property type="match status" value="1"/>
</dbReference>
<proteinExistence type="inferred from homology"/>
<reference evidence="7 8" key="1">
    <citation type="submission" date="2018-01" db="EMBL/GenBank/DDBJ databases">
        <title>The draft genome sequence of Halioglobus lutimaris HF004.</title>
        <authorList>
            <person name="Du Z.-J."/>
            <person name="Shi M.-J."/>
        </authorList>
    </citation>
    <scope>NUCLEOTIDE SEQUENCE [LARGE SCALE GENOMIC DNA]</scope>
    <source>
        <strain evidence="7 8">HF004</strain>
    </source>
</reference>
<evidence type="ECO:0000256" key="4">
    <source>
        <dbReference type="ARBA" id="ARBA00038919"/>
    </source>
</evidence>
<feature type="domain" description="Enoyl reductase (ER)" evidence="6">
    <location>
        <begin position="11"/>
        <end position="321"/>
    </location>
</feature>
<evidence type="ECO:0000256" key="3">
    <source>
        <dbReference type="ARBA" id="ARBA00023002"/>
    </source>
</evidence>
<dbReference type="EC" id="1.6.5.5" evidence="4"/>
<dbReference type="RefSeq" id="WP_075998642.1">
    <property type="nucleotide sequence ID" value="NZ_PKUS01000003.1"/>
</dbReference>
<protein>
    <recommendedName>
        <fullName evidence="4">NADPH:quinone reductase</fullName>
        <ecNumber evidence="4">1.6.5.5</ecNumber>
    </recommendedName>
</protein>
<dbReference type="EMBL" id="PKUS01000003">
    <property type="protein sequence ID" value="PLW70038.1"/>
    <property type="molecule type" value="Genomic_DNA"/>
</dbReference>